<name>A0ABX8J8B0_9BACT</name>
<evidence type="ECO:0000259" key="3">
    <source>
        <dbReference type="Pfam" id="PF22113"/>
    </source>
</evidence>
<feature type="signal peptide" evidence="2">
    <location>
        <begin position="1"/>
        <end position="21"/>
    </location>
</feature>
<reference evidence="4 5" key="1">
    <citation type="submission" date="2021-06" db="EMBL/GenBank/DDBJ databases">
        <title>Gemonas diversity in paddy soil.</title>
        <authorList>
            <person name="Liu G."/>
        </authorList>
    </citation>
    <scope>NUCLEOTIDE SEQUENCE [LARGE SCALE GENOMIC DNA]</scope>
    <source>
        <strain evidence="4 5">RG10</strain>
    </source>
</reference>
<evidence type="ECO:0000313" key="5">
    <source>
        <dbReference type="Proteomes" id="UP000683557"/>
    </source>
</evidence>
<dbReference type="InterPro" id="IPR020014">
    <property type="entry name" value="Decahaem_cyt-c_OmcA/MtrC"/>
</dbReference>
<evidence type="ECO:0000313" key="4">
    <source>
        <dbReference type="EMBL" id="QWV94266.1"/>
    </source>
</evidence>
<dbReference type="InterPro" id="IPR051829">
    <property type="entry name" value="Multiheme_Cytochr_ET"/>
</dbReference>
<dbReference type="EMBL" id="CP076723">
    <property type="protein sequence ID" value="QWV94266.1"/>
    <property type="molecule type" value="Genomic_DNA"/>
</dbReference>
<evidence type="ECO:0000256" key="2">
    <source>
        <dbReference type="SAM" id="SignalP"/>
    </source>
</evidence>
<feature type="domain" description="Outer membrane cytochrome MtrC/MtrF-like" evidence="3">
    <location>
        <begin position="786"/>
        <end position="1010"/>
    </location>
</feature>
<feature type="domain" description="Outer membrane cytochrome MtrC/MtrF-like" evidence="3">
    <location>
        <begin position="419"/>
        <end position="572"/>
    </location>
</feature>
<dbReference type="InterPro" id="IPR054337">
    <property type="entry name" value="Mtrc-MtrF-like_dom_II/IV"/>
</dbReference>
<dbReference type="RefSeq" id="WP_216801003.1">
    <property type="nucleotide sequence ID" value="NZ_CP076723.1"/>
</dbReference>
<dbReference type="PANTHER" id="PTHR35038">
    <property type="entry name" value="DISSIMILATORY SULFITE REDUCTASE SIRA"/>
    <property type="match status" value="1"/>
</dbReference>
<gene>
    <name evidence="4" type="ORF">KP004_03515</name>
</gene>
<organism evidence="4 5">
    <name type="scientific">Geomonas oryzisoli</name>
    <dbReference type="NCBI Taxonomy" id="2847992"/>
    <lineage>
        <taxon>Bacteria</taxon>
        <taxon>Pseudomonadati</taxon>
        <taxon>Thermodesulfobacteriota</taxon>
        <taxon>Desulfuromonadia</taxon>
        <taxon>Geobacterales</taxon>
        <taxon>Geobacteraceae</taxon>
        <taxon>Geomonas</taxon>
    </lineage>
</organism>
<protein>
    <submittedName>
        <fullName evidence="4">OmcA/MtrC family decaheme c-type cytochrome</fullName>
    </submittedName>
</protein>
<sequence length="1027" mass="106461">MIGRNLRYLVALVVCVLLPLAGCSGGGSTTKLTSKGTEVTVGGKVDVAKAAAKTAFLSSTSATAVNHVFVYNAQDGAQLGTATIGSDGSFSGLTFTLPAAKTVLVFKAVVAQGTFRSLVPVDLSNPPTAGGISASNPISIVISQQSTDITAATSAMLGLSGVLGDANQTLASVGKTYTDCATQVVNAGGQVLAYTSAGLALSGSVTNANMLPAADASTLTVDDLNNIQLSGAVTSAFIPGKKPIVNFTVTNKATGKGIKGLRTFALHVAKLVPANATTGANSYWQNYISNGLPLASIPAFVNRGSSTPVAPSVPSADAADLYVNGVKIADGYKVIDHGDGSYTVTFGADITANTTVAYDATATHRIGISVRSVAVPGGYAGPLNPATNAVQAVFTTPNTTNMFYDFTPSTAVALTSYARDIVATSTCDNCHYKLGLAAGNMLSGHTGSRVDTRLCVMCHTDQFDSGEGEFVTFIHRIHMGETFNDTNSSWTVPTAGLVTYGEQTYPQDIRNCRFCHKGTDVNAWMSNPSRKACGSCHNAMTWTSHAGGQTDDSSCKGCHASGNTTIEISNAHLPVQAPDPAAPELGGTNTHTYAGWLPAAGVAVPGAAAVTWDVKSVGLDGSRHPSITFRFIKNGTPVVFNTYQAGVVTEMMTGFTGAPSAYFAYAVTQDGVTAPADFNATASAWIKAVWNGTNTNATLSAPDTNGYYTLVITNQTIPTSAKMLTGGIGYSYGSGSTPLTQTDLTSLTVPSQFKTDWAYDANTNVGGLMVVTPNVWKTATGFTARRTIVSNAKCNACHAALGIAPTFHSGQRNDAPTCVFCHNVNRVNSGWGVNIKDAVHAIHAAAKRTNKFSWEATAGDKYWNTTYPGYLQDCEQCHVSGTYDFSATASASAVTNLLPTTVATGTISASAYSIVTGNETVLSTDSVISPFITAGAAYGSGFSYNGNTGVTTTPATTTLIVSPITAACFSCHDTTQAQAHMKQFGGAIYEARSTALGKAETCLVCHGTASSQLNERVPTIKAVHRWW</sequence>
<evidence type="ECO:0000256" key="1">
    <source>
        <dbReference type="ARBA" id="ARBA00022729"/>
    </source>
</evidence>
<keyword evidence="5" id="KW-1185">Reference proteome</keyword>
<accession>A0ABX8J8B0</accession>
<keyword evidence="1 2" id="KW-0732">Signal</keyword>
<dbReference type="Proteomes" id="UP000683557">
    <property type="component" value="Chromosome"/>
</dbReference>
<proteinExistence type="predicted"/>
<feature type="chain" id="PRO_5046170074" evidence="2">
    <location>
        <begin position="22"/>
        <end position="1027"/>
    </location>
</feature>
<dbReference type="PANTHER" id="PTHR35038:SF6">
    <property type="entry name" value="SURFACE LOCALIZED DECAHEME CYTOCHROME C LIPOPROTEIN"/>
    <property type="match status" value="1"/>
</dbReference>
<dbReference type="Pfam" id="PF22113">
    <property type="entry name" value="Mtrc-MtrF_II-IV_dom"/>
    <property type="match status" value="2"/>
</dbReference>
<dbReference type="NCBIfam" id="TIGR03507">
    <property type="entry name" value="decahem_SO1788"/>
    <property type="match status" value="1"/>
</dbReference>